<dbReference type="GO" id="GO:0003677">
    <property type="term" value="F:DNA binding"/>
    <property type="evidence" value="ECO:0007669"/>
    <property type="project" value="UniProtKB-KW"/>
</dbReference>
<accession>A0A6N8KWV6</accession>
<keyword evidence="2" id="KW-0663">Pyridoxal phosphate</keyword>
<dbReference type="CDD" id="cd00609">
    <property type="entry name" value="AAT_like"/>
    <property type="match status" value="1"/>
</dbReference>
<dbReference type="InterPro" id="IPR015424">
    <property type="entry name" value="PyrdxlP-dep_Trfase"/>
</dbReference>
<sequence length="491" mass="55765">MNSPVSIPYKSFIQFDRYANQPIFLQIAQQLIQAIARGQLPSGTKLLGTRQLSELLDVHRNTISAVYEDLCAQGWVEVIPNKGTFISSELPLFSGSSSTNFQYPKETGYAFQKSILLDNPYEKINCELSFNDGSPDIRLTQIDDLSRIYSANLKRKINRKKMGYYNHDGSEYLKEQLTQYLQLSRGLAIGTENLLITRSVEMSLYIIAEIILEPMDTVVVADLGYFSANMIFQKAGNKIKTIPVDADGLDTKALADLCAQEPIRMVYVTPQQHYPTTVSLSAQRRLELLQLAKTYGFIIVEDDYDYDFHYEKQPLLPLASNDQAGMVIYVGSFGKSLAPGFRTGFIVAPENIMYEMRKHLGIIDRQGDILMEQALGELIEEGVVDRHLKKSLKEYKFRRDNLADLLEQHFKGLIRFQVPKGGLALWLTWQQPINLYQLSRKCQELNLFLPKNLLYQTPSVCGTRIGFGNLSPNEMEASIKILQQALWKLNA</sequence>
<dbReference type="InterPro" id="IPR000524">
    <property type="entry name" value="Tscrpt_reg_HTH_GntR"/>
</dbReference>
<name>A0A6N8KWV6_9SPHI</name>
<dbReference type="InterPro" id="IPR015421">
    <property type="entry name" value="PyrdxlP-dep_Trfase_major"/>
</dbReference>
<dbReference type="Gene3D" id="1.10.10.10">
    <property type="entry name" value="Winged helix-like DNA-binding domain superfamily/Winged helix DNA-binding domain"/>
    <property type="match status" value="1"/>
</dbReference>
<dbReference type="CDD" id="cd07377">
    <property type="entry name" value="WHTH_GntR"/>
    <property type="match status" value="1"/>
</dbReference>
<feature type="domain" description="HTH gntR-type" evidence="6">
    <location>
        <begin position="21"/>
        <end position="89"/>
    </location>
</feature>
<keyword evidence="7" id="KW-0032">Aminotransferase</keyword>
<dbReference type="InterPro" id="IPR036388">
    <property type="entry name" value="WH-like_DNA-bd_sf"/>
</dbReference>
<dbReference type="InterPro" id="IPR004839">
    <property type="entry name" value="Aminotransferase_I/II_large"/>
</dbReference>
<dbReference type="Pfam" id="PF00392">
    <property type="entry name" value="GntR"/>
    <property type="match status" value="1"/>
</dbReference>
<keyword evidence="3" id="KW-0805">Transcription regulation</keyword>
<dbReference type="SUPFAM" id="SSF53383">
    <property type="entry name" value="PLP-dependent transferases"/>
    <property type="match status" value="1"/>
</dbReference>
<dbReference type="PROSITE" id="PS50949">
    <property type="entry name" value="HTH_GNTR"/>
    <property type="match status" value="1"/>
</dbReference>
<dbReference type="PANTHER" id="PTHR46577:SF1">
    <property type="entry name" value="HTH-TYPE TRANSCRIPTIONAL REGULATORY PROTEIN GABR"/>
    <property type="match status" value="1"/>
</dbReference>
<evidence type="ECO:0000256" key="2">
    <source>
        <dbReference type="ARBA" id="ARBA00022898"/>
    </source>
</evidence>
<evidence type="ECO:0000256" key="3">
    <source>
        <dbReference type="ARBA" id="ARBA00023015"/>
    </source>
</evidence>
<dbReference type="OrthoDB" id="594134at2"/>
<keyword evidence="5" id="KW-0804">Transcription</keyword>
<keyword evidence="8" id="KW-1185">Reference proteome</keyword>
<evidence type="ECO:0000256" key="1">
    <source>
        <dbReference type="ARBA" id="ARBA00005384"/>
    </source>
</evidence>
<dbReference type="RefSeq" id="WP_160367856.1">
    <property type="nucleotide sequence ID" value="NZ_WSQA01000002.1"/>
</dbReference>
<dbReference type="PANTHER" id="PTHR46577">
    <property type="entry name" value="HTH-TYPE TRANSCRIPTIONAL REGULATORY PROTEIN GABR"/>
    <property type="match status" value="1"/>
</dbReference>
<evidence type="ECO:0000256" key="5">
    <source>
        <dbReference type="ARBA" id="ARBA00023163"/>
    </source>
</evidence>
<dbReference type="InterPro" id="IPR051446">
    <property type="entry name" value="HTH_trans_reg/aminotransferase"/>
</dbReference>
<dbReference type="SMART" id="SM00345">
    <property type="entry name" value="HTH_GNTR"/>
    <property type="match status" value="1"/>
</dbReference>
<organism evidence="7 8">
    <name type="scientific">Sphingobacterium humi</name>
    <dbReference type="NCBI Taxonomy" id="1796905"/>
    <lineage>
        <taxon>Bacteria</taxon>
        <taxon>Pseudomonadati</taxon>
        <taxon>Bacteroidota</taxon>
        <taxon>Sphingobacteriia</taxon>
        <taxon>Sphingobacteriales</taxon>
        <taxon>Sphingobacteriaceae</taxon>
        <taxon>Sphingobacterium</taxon>
    </lineage>
</organism>
<comment type="caution">
    <text evidence="7">The sequence shown here is derived from an EMBL/GenBank/DDBJ whole genome shotgun (WGS) entry which is preliminary data.</text>
</comment>
<dbReference type="Pfam" id="PF00155">
    <property type="entry name" value="Aminotran_1_2"/>
    <property type="match status" value="1"/>
</dbReference>
<dbReference type="GO" id="GO:0008483">
    <property type="term" value="F:transaminase activity"/>
    <property type="evidence" value="ECO:0007669"/>
    <property type="project" value="UniProtKB-KW"/>
</dbReference>
<dbReference type="AlphaFoldDB" id="A0A6N8KWV6"/>
<comment type="similarity">
    <text evidence="1">In the C-terminal section; belongs to the class-I pyridoxal-phosphate-dependent aminotransferase family.</text>
</comment>
<evidence type="ECO:0000313" key="7">
    <source>
        <dbReference type="EMBL" id="MVZ61219.1"/>
    </source>
</evidence>
<dbReference type="GO" id="GO:0003700">
    <property type="term" value="F:DNA-binding transcription factor activity"/>
    <property type="evidence" value="ECO:0007669"/>
    <property type="project" value="InterPro"/>
</dbReference>
<proteinExistence type="inferred from homology"/>
<reference evidence="7 8" key="1">
    <citation type="submission" date="2019-12" db="EMBL/GenBank/DDBJ databases">
        <authorList>
            <person name="Dong K."/>
        </authorList>
    </citation>
    <scope>NUCLEOTIDE SEQUENCE [LARGE SCALE GENOMIC DNA]</scope>
    <source>
        <strain evidence="7 8">JCM 31225</strain>
    </source>
</reference>
<dbReference type="SUPFAM" id="SSF46785">
    <property type="entry name" value="Winged helix' DNA-binding domain"/>
    <property type="match status" value="1"/>
</dbReference>
<dbReference type="Proteomes" id="UP000435036">
    <property type="component" value="Unassembled WGS sequence"/>
</dbReference>
<dbReference type="GO" id="GO:0030170">
    <property type="term" value="F:pyridoxal phosphate binding"/>
    <property type="evidence" value="ECO:0007669"/>
    <property type="project" value="InterPro"/>
</dbReference>
<keyword evidence="7" id="KW-0808">Transferase</keyword>
<keyword evidence="4" id="KW-0238">DNA-binding</keyword>
<evidence type="ECO:0000259" key="6">
    <source>
        <dbReference type="PROSITE" id="PS50949"/>
    </source>
</evidence>
<evidence type="ECO:0000256" key="4">
    <source>
        <dbReference type="ARBA" id="ARBA00023125"/>
    </source>
</evidence>
<dbReference type="EMBL" id="WSQA01000002">
    <property type="protein sequence ID" value="MVZ61219.1"/>
    <property type="molecule type" value="Genomic_DNA"/>
</dbReference>
<gene>
    <name evidence="7" type="ORF">GQF63_04215</name>
</gene>
<evidence type="ECO:0000313" key="8">
    <source>
        <dbReference type="Proteomes" id="UP000435036"/>
    </source>
</evidence>
<dbReference type="InterPro" id="IPR036390">
    <property type="entry name" value="WH_DNA-bd_sf"/>
</dbReference>
<protein>
    <submittedName>
        <fullName evidence="7">Aminotransferase class I/II-fold pyridoxal phosphate-dependent enzyme</fullName>
    </submittedName>
</protein>
<dbReference type="Gene3D" id="3.40.640.10">
    <property type="entry name" value="Type I PLP-dependent aspartate aminotransferase-like (Major domain)"/>
    <property type="match status" value="1"/>
</dbReference>